<gene>
    <name evidence="3" type="ORF">BST99_05995</name>
</gene>
<sequence length="138" mass="15893">MKPFTRSFRHLAVLLAFCSLSFLSAQENTYRLLVFEGSDWCANCRRLEKKVLSKELTQAFFEEKGIAVQKVDFPQRKKLDAEVLAQNKALAERYGFRGVFPTVLLVKTSSDESQTIPYRNQNPEEFIELVTSAIQRKP</sequence>
<evidence type="ECO:0000313" key="3">
    <source>
        <dbReference type="EMBL" id="PQJ15349.1"/>
    </source>
</evidence>
<feature type="domain" description="Thioredoxin-like fold" evidence="2">
    <location>
        <begin position="25"/>
        <end position="109"/>
    </location>
</feature>
<evidence type="ECO:0000259" key="2">
    <source>
        <dbReference type="Pfam" id="PF13098"/>
    </source>
</evidence>
<dbReference type="InterPro" id="IPR012336">
    <property type="entry name" value="Thioredoxin-like_fold"/>
</dbReference>
<evidence type="ECO:0000256" key="1">
    <source>
        <dbReference type="SAM" id="SignalP"/>
    </source>
</evidence>
<feature type="chain" id="PRO_5015692326" description="Thioredoxin-like fold domain-containing protein" evidence="1">
    <location>
        <begin position="26"/>
        <end position="138"/>
    </location>
</feature>
<dbReference type="SUPFAM" id="SSF52833">
    <property type="entry name" value="Thioredoxin-like"/>
    <property type="match status" value="1"/>
</dbReference>
<dbReference type="EMBL" id="MQVX01000001">
    <property type="protein sequence ID" value="PQJ15349.1"/>
    <property type="molecule type" value="Genomic_DNA"/>
</dbReference>
<dbReference type="Proteomes" id="UP000239366">
    <property type="component" value="Unassembled WGS sequence"/>
</dbReference>
<organism evidence="3 4">
    <name type="scientific">Aureicoccus marinus</name>
    <dbReference type="NCBI Taxonomy" id="754435"/>
    <lineage>
        <taxon>Bacteria</taxon>
        <taxon>Pseudomonadati</taxon>
        <taxon>Bacteroidota</taxon>
        <taxon>Flavobacteriia</taxon>
        <taxon>Flavobacteriales</taxon>
        <taxon>Flavobacteriaceae</taxon>
        <taxon>Aureicoccus</taxon>
    </lineage>
</organism>
<comment type="caution">
    <text evidence="3">The sequence shown here is derived from an EMBL/GenBank/DDBJ whole genome shotgun (WGS) entry which is preliminary data.</text>
</comment>
<proteinExistence type="predicted"/>
<dbReference type="AlphaFoldDB" id="A0A2S7T5Z6"/>
<protein>
    <recommendedName>
        <fullName evidence="2">Thioredoxin-like fold domain-containing protein</fullName>
    </recommendedName>
</protein>
<feature type="signal peptide" evidence="1">
    <location>
        <begin position="1"/>
        <end position="25"/>
    </location>
</feature>
<reference evidence="4" key="1">
    <citation type="submission" date="2016-11" db="EMBL/GenBank/DDBJ databases">
        <title>Trade-off between light-utilization and light-protection in marine flavobacteria.</title>
        <authorList>
            <person name="Kumagai Y."/>
            <person name="Yoshizawa S."/>
            <person name="Kogure K."/>
        </authorList>
    </citation>
    <scope>NUCLEOTIDE SEQUENCE [LARGE SCALE GENOMIC DNA]</scope>
    <source>
        <strain evidence="4">SG-18</strain>
    </source>
</reference>
<dbReference type="RefSeq" id="WP_105001001.1">
    <property type="nucleotide sequence ID" value="NZ_MQVX01000001.1"/>
</dbReference>
<dbReference type="Gene3D" id="3.40.30.10">
    <property type="entry name" value="Glutaredoxin"/>
    <property type="match status" value="1"/>
</dbReference>
<dbReference type="InterPro" id="IPR036249">
    <property type="entry name" value="Thioredoxin-like_sf"/>
</dbReference>
<evidence type="ECO:0000313" key="4">
    <source>
        <dbReference type="Proteomes" id="UP000239366"/>
    </source>
</evidence>
<keyword evidence="1" id="KW-0732">Signal</keyword>
<dbReference type="OrthoDB" id="981626at2"/>
<accession>A0A2S7T5Z6</accession>
<name>A0A2S7T5Z6_9FLAO</name>
<keyword evidence="4" id="KW-1185">Reference proteome</keyword>
<dbReference type="Pfam" id="PF13098">
    <property type="entry name" value="Thioredoxin_2"/>
    <property type="match status" value="1"/>
</dbReference>